<dbReference type="EMBL" id="JAWDGP010006903">
    <property type="protein sequence ID" value="KAK3733343.1"/>
    <property type="molecule type" value="Genomic_DNA"/>
</dbReference>
<feature type="compositionally biased region" description="Polar residues" evidence="11">
    <location>
        <begin position="566"/>
        <end position="580"/>
    </location>
</feature>
<evidence type="ECO:0000256" key="6">
    <source>
        <dbReference type="ARBA" id="ARBA00023034"/>
    </source>
</evidence>
<feature type="compositionally biased region" description="Basic and acidic residues" evidence="11">
    <location>
        <begin position="717"/>
        <end position="728"/>
    </location>
</feature>
<dbReference type="PANTHER" id="PTHR47219">
    <property type="entry name" value="RAB GTPASE-ACTIVATING PROTEIN 1-LIKE"/>
    <property type="match status" value="1"/>
</dbReference>
<feature type="compositionally biased region" description="Basic residues" evidence="11">
    <location>
        <begin position="542"/>
        <end position="551"/>
    </location>
</feature>
<comment type="subunit">
    <text evidence="9">Interacts with EPS8.</text>
</comment>
<evidence type="ECO:0000313" key="14">
    <source>
        <dbReference type="Proteomes" id="UP001283361"/>
    </source>
</evidence>
<keyword evidence="14" id="KW-1185">Reference proteome</keyword>
<keyword evidence="6" id="KW-0333">Golgi apparatus</keyword>
<evidence type="ECO:0000313" key="13">
    <source>
        <dbReference type="EMBL" id="KAK3733343.1"/>
    </source>
</evidence>
<dbReference type="PANTHER" id="PTHR47219:SF19">
    <property type="entry name" value="USP6 N-TERMINAL-LIKE PROTEIN ISOFORM X1"/>
    <property type="match status" value="1"/>
</dbReference>
<evidence type="ECO:0000256" key="2">
    <source>
        <dbReference type="ARBA" id="ARBA00004555"/>
    </source>
</evidence>
<dbReference type="AlphaFoldDB" id="A0AAE0Y632"/>
<evidence type="ECO:0000256" key="10">
    <source>
        <dbReference type="ARBA" id="ARBA00070172"/>
    </source>
</evidence>
<dbReference type="GO" id="GO:0031410">
    <property type="term" value="C:cytoplasmic vesicle"/>
    <property type="evidence" value="ECO:0007669"/>
    <property type="project" value="UniProtKB-SubCell"/>
</dbReference>
<comment type="function">
    <text evidence="8">Acts as a GTPase-activating protein for RAB5A and RAB43. Involved in receptor trafficking. In complex with EPS8 inhibits internalization of EGFR. Involved in retrograde transport from the endocytic pathway to the Golgi apparatus. Involved in the transport of Shiga toxin from early and recycling endosomes to the trans-Golgi network. Required for structural integrity of the Golgi complex.</text>
</comment>
<evidence type="ECO:0000256" key="8">
    <source>
        <dbReference type="ARBA" id="ARBA00059926"/>
    </source>
</evidence>
<dbReference type="FunFam" id="1.10.8.270:FF:000010">
    <property type="entry name" value="Putative USP6 N-terminal-like protein"/>
    <property type="match status" value="1"/>
</dbReference>
<evidence type="ECO:0000256" key="9">
    <source>
        <dbReference type="ARBA" id="ARBA00064037"/>
    </source>
</evidence>
<evidence type="ECO:0000256" key="1">
    <source>
        <dbReference type="ARBA" id="ARBA00004541"/>
    </source>
</evidence>
<dbReference type="FunFam" id="1.10.472.80:FF:000019">
    <property type="entry name" value="USP6 N-terminal like"/>
    <property type="match status" value="1"/>
</dbReference>
<dbReference type="Gene3D" id="1.10.8.270">
    <property type="entry name" value="putative rabgap domain of human tbc1 domain family member 14 like domains"/>
    <property type="match status" value="1"/>
</dbReference>
<dbReference type="GO" id="GO:0005794">
    <property type="term" value="C:Golgi apparatus"/>
    <property type="evidence" value="ECO:0007669"/>
    <property type="project" value="UniProtKB-SubCell"/>
</dbReference>
<evidence type="ECO:0000256" key="4">
    <source>
        <dbReference type="ARBA" id="ARBA00022553"/>
    </source>
</evidence>
<reference evidence="13" key="1">
    <citation type="journal article" date="2023" name="G3 (Bethesda)">
        <title>A reference genome for the long-term kleptoplast-retaining sea slug Elysia crispata morphotype clarki.</title>
        <authorList>
            <person name="Eastman K.E."/>
            <person name="Pendleton A.L."/>
            <person name="Shaikh M.A."/>
            <person name="Suttiyut T."/>
            <person name="Ogas R."/>
            <person name="Tomko P."/>
            <person name="Gavelis G."/>
            <person name="Widhalm J.R."/>
            <person name="Wisecaver J.H."/>
        </authorList>
    </citation>
    <scope>NUCLEOTIDE SEQUENCE</scope>
    <source>
        <strain evidence="13">ECLA1</strain>
    </source>
</reference>
<dbReference type="GO" id="GO:0031267">
    <property type="term" value="F:small GTPase binding"/>
    <property type="evidence" value="ECO:0007669"/>
    <property type="project" value="TreeGrafter"/>
</dbReference>
<dbReference type="InterPro" id="IPR000195">
    <property type="entry name" value="Rab-GAP-TBC_dom"/>
</dbReference>
<feature type="region of interest" description="Disordered" evidence="11">
    <location>
        <begin position="897"/>
        <end position="926"/>
    </location>
</feature>
<evidence type="ECO:0000256" key="7">
    <source>
        <dbReference type="ARBA" id="ARBA00023329"/>
    </source>
</evidence>
<feature type="region of interest" description="Disordered" evidence="11">
    <location>
        <begin position="515"/>
        <end position="820"/>
    </location>
</feature>
<feature type="compositionally biased region" description="Polar residues" evidence="11">
    <location>
        <begin position="396"/>
        <end position="413"/>
    </location>
</feature>
<gene>
    <name evidence="13" type="ORF">RRG08_037135</name>
</gene>
<feature type="compositionally biased region" description="Basic and acidic residues" evidence="11">
    <location>
        <begin position="369"/>
        <end position="378"/>
    </location>
</feature>
<protein>
    <recommendedName>
        <fullName evidence="10">USP6 N-terminal-like protein</fullName>
    </recommendedName>
</protein>
<feature type="compositionally biased region" description="Low complexity" evidence="11">
    <location>
        <begin position="460"/>
        <end position="471"/>
    </location>
</feature>
<comment type="caution">
    <text evidence="13">The sequence shown here is derived from an EMBL/GenBank/DDBJ whole genome shotgun (WGS) entry which is preliminary data.</text>
</comment>
<feature type="compositionally biased region" description="Polar residues" evidence="11">
    <location>
        <begin position="642"/>
        <end position="716"/>
    </location>
</feature>
<keyword evidence="3" id="KW-0343">GTPase activation</keyword>
<comment type="subcellular location">
    <subcellularLocation>
        <location evidence="1">Cytoplasmic vesicle</location>
    </subcellularLocation>
    <subcellularLocation>
        <location evidence="2">Golgi apparatus</location>
    </subcellularLocation>
</comment>
<feature type="region of interest" description="Disordered" evidence="11">
    <location>
        <begin position="457"/>
        <end position="476"/>
    </location>
</feature>
<dbReference type="SMART" id="SM00164">
    <property type="entry name" value="TBC"/>
    <property type="match status" value="1"/>
</dbReference>
<proteinExistence type="predicted"/>
<dbReference type="GO" id="GO:0005096">
    <property type="term" value="F:GTPase activator activity"/>
    <property type="evidence" value="ECO:0007669"/>
    <property type="project" value="UniProtKB-KW"/>
</dbReference>
<feature type="domain" description="Rab-GAP TBC" evidence="12">
    <location>
        <begin position="83"/>
        <end position="275"/>
    </location>
</feature>
<dbReference type="Pfam" id="PF00566">
    <property type="entry name" value="RabGAP-TBC"/>
    <property type="match status" value="1"/>
</dbReference>
<keyword evidence="5" id="KW-0007">Acetylation</keyword>
<dbReference type="Proteomes" id="UP001283361">
    <property type="component" value="Unassembled WGS sequence"/>
</dbReference>
<evidence type="ECO:0000256" key="5">
    <source>
        <dbReference type="ARBA" id="ARBA00022990"/>
    </source>
</evidence>
<feature type="region of interest" description="Disordered" evidence="11">
    <location>
        <begin position="369"/>
        <end position="432"/>
    </location>
</feature>
<feature type="compositionally biased region" description="Low complexity" evidence="11">
    <location>
        <begin position="597"/>
        <end position="619"/>
    </location>
</feature>
<dbReference type="InterPro" id="IPR050302">
    <property type="entry name" value="Rab_GAP_TBC_domain"/>
</dbReference>
<dbReference type="Gene3D" id="1.10.472.80">
    <property type="entry name" value="Ypt/Rab-GAP domain of gyp1p, domain 3"/>
    <property type="match status" value="1"/>
</dbReference>
<evidence type="ECO:0000259" key="12">
    <source>
        <dbReference type="PROSITE" id="PS50086"/>
    </source>
</evidence>
<dbReference type="PROSITE" id="PS50086">
    <property type="entry name" value="TBC_RABGAP"/>
    <property type="match status" value="1"/>
</dbReference>
<accession>A0AAE0Y632</accession>
<dbReference type="Gene3D" id="1.10.10.750">
    <property type="entry name" value="Ypt/Rab-GAP domain of gyp1p, domain 1"/>
    <property type="match status" value="1"/>
</dbReference>
<evidence type="ECO:0000256" key="11">
    <source>
        <dbReference type="SAM" id="MobiDB-lite"/>
    </source>
</evidence>
<sequence>MYHVQGREEGAQIDPWEDPGFEVYHVTDRYGFIHETALSKTRDNAELKAKQIETERSVKWVKMTKSWDKYFPGEKLTRRIYKGIPDCLRGDVWGKLLNISKVKAEQEGIYQQMRNRARTKSTSIRQIDLDVNRTYRNHIMFRERYGVKQQSLFHVLAAYSVYNTEVGYCQGMSEIAALLLMYLNEEDAFWGMSQLFISPKHTMHGFFMHGFPKLLRYQEHHDNVLRKFLPKIRKHLERNEMYPTLYTIKWFLQCFLDRMPFHLTLRLWDIYMMEGDILLVSMAYCIIKVHRRRIMKMQMDELLTFFQTNLEKDFVYEDDTVVEQLQICMEELRKARMAVPPKAKKNEAPTLPFGLDIAPSVEQLIGKKSEQTVDEHFRKNPPRSGGKAAYLRRKNTSSSLSGGANHLLSTPELSRSGRGGVGPPDSRSLHSRVSQYSIGDDKSSYYDTATNSRISLADQSARTSAPSSRTSFGGDGISDLGSLPALAMASGEDNLDSFTGPLDLDEVGLEVEPELATPTTPTNPPLDQGGHEDQHLHNSSHYYHHQQHPQQRRQYEDPPPAMTRSLEMQRTTVNVPSSRSPPIVTVGRNPSFEKRPTSLSSSSPSVAAGSVRRVVTTSVDRPPPQRAKVTSTIEHVPRSTVVGHNSQSRSSLPAQLNHSPGSSMNKTSVTANSPNPVYSKSNGNSPTSNANNDQANYSHTSYNQQQRTISSSPQPHTEQRADDTDSRRSSTHRYSSSSTTTVRASSASPAHNHPSFVILPVTLATNSPNSPGGKRDPSPPPSYPQEAEAEDNDSPGSIGSDYDNLNGSAYDGRPEPEPADMGPMFIFREGVTVIPISKSDGFVASSNLPSSGEMVYHNGGSSHGVGRDYYDPYSGRMSAQMKMARTENDITLTRDREVRSERRVSPGRFSSETNGGGAPMRRSGGYVVEQETSFEVDRTRSSHTRTVYSRVVEKSSHL</sequence>
<feature type="compositionally biased region" description="Low complexity" evidence="11">
    <location>
        <begin position="732"/>
        <end position="755"/>
    </location>
</feature>
<keyword evidence="4" id="KW-0597">Phosphoprotein</keyword>
<name>A0AAE0Y632_9GAST</name>
<dbReference type="SUPFAM" id="SSF47923">
    <property type="entry name" value="Ypt/Rab-GAP domain of gyp1p"/>
    <property type="match status" value="2"/>
</dbReference>
<keyword evidence="7" id="KW-0968">Cytoplasmic vesicle</keyword>
<dbReference type="FunFam" id="1.10.10.750:FF:000001">
    <property type="entry name" value="TBC1 domain family member 10A"/>
    <property type="match status" value="1"/>
</dbReference>
<organism evidence="13 14">
    <name type="scientific">Elysia crispata</name>
    <name type="common">lettuce slug</name>
    <dbReference type="NCBI Taxonomy" id="231223"/>
    <lineage>
        <taxon>Eukaryota</taxon>
        <taxon>Metazoa</taxon>
        <taxon>Spiralia</taxon>
        <taxon>Lophotrochozoa</taxon>
        <taxon>Mollusca</taxon>
        <taxon>Gastropoda</taxon>
        <taxon>Heterobranchia</taxon>
        <taxon>Euthyneura</taxon>
        <taxon>Panpulmonata</taxon>
        <taxon>Sacoglossa</taxon>
        <taxon>Placobranchoidea</taxon>
        <taxon>Plakobranchidae</taxon>
        <taxon>Elysia</taxon>
    </lineage>
</organism>
<dbReference type="InterPro" id="IPR035969">
    <property type="entry name" value="Rab-GAP_TBC_sf"/>
</dbReference>
<evidence type="ECO:0000256" key="3">
    <source>
        <dbReference type="ARBA" id="ARBA00022468"/>
    </source>
</evidence>